<sequence>MPLLSQSSPSMALNQDLRWILLLGGNPCPRRALPLLMSCPCLARPDRN</sequence>
<evidence type="ECO:0000313" key="1">
    <source>
        <dbReference type="EMBL" id="KUM45541.1"/>
    </source>
</evidence>
<name>A0A101LUH9_PICGL</name>
<protein>
    <submittedName>
        <fullName evidence="1">Uncharacterized protein</fullName>
    </submittedName>
</protein>
<organism evidence="1">
    <name type="scientific">Picea glauca</name>
    <name type="common">White spruce</name>
    <name type="synonym">Pinus glauca</name>
    <dbReference type="NCBI Taxonomy" id="3330"/>
    <lineage>
        <taxon>Eukaryota</taxon>
        <taxon>Viridiplantae</taxon>
        <taxon>Streptophyta</taxon>
        <taxon>Embryophyta</taxon>
        <taxon>Tracheophyta</taxon>
        <taxon>Spermatophyta</taxon>
        <taxon>Pinopsida</taxon>
        <taxon>Pinidae</taxon>
        <taxon>Conifers I</taxon>
        <taxon>Pinales</taxon>
        <taxon>Pinaceae</taxon>
        <taxon>Picea</taxon>
    </lineage>
</organism>
<accession>A0A101LUH9</accession>
<comment type="caution">
    <text evidence="1">The sequence shown here is derived from an EMBL/GenBank/DDBJ whole genome shotgun (WGS) entry which is preliminary data.</text>
</comment>
<geneLocation type="mitochondrion" evidence="1"/>
<dbReference type="EMBL" id="LKAM01000018">
    <property type="protein sequence ID" value="KUM45541.1"/>
    <property type="molecule type" value="Genomic_DNA"/>
</dbReference>
<gene>
    <name evidence="1" type="ORF">ABT39_MTgene2643</name>
</gene>
<keyword evidence="1" id="KW-0496">Mitochondrion</keyword>
<proteinExistence type="predicted"/>
<reference evidence="1" key="1">
    <citation type="journal article" date="2015" name="Genome Biol. Evol.">
        <title>Organellar Genomes of White Spruce (Picea glauca): Assembly and Annotation.</title>
        <authorList>
            <person name="Jackman S.D."/>
            <person name="Warren R.L."/>
            <person name="Gibb E.A."/>
            <person name="Vandervalk B.P."/>
            <person name="Mohamadi H."/>
            <person name="Chu J."/>
            <person name="Raymond A."/>
            <person name="Pleasance S."/>
            <person name="Coope R."/>
            <person name="Wildung M.R."/>
            <person name="Ritland C.E."/>
            <person name="Bousquet J."/>
            <person name="Jones S.J."/>
            <person name="Bohlmann J."/>
            <person name="Birol I."/>
        </authorList>
    </citation>
    <scope>NUCLEOTIDE SEQUENCE [LARGE SCALE GENOMIC DNA]</scope>
    <source>
        <tissue evidence="1">Flushing bud</tissue>
    </source>
</reference>
<dbReference type="AlphaFoldDB" id="A0A101LUH9"/>